<dbReference type="GO" id="GO:0120159">
    <property type="term" value="F:rRNA pseudouridine synthase activity"/>
    <property type="evidence" value="ECO:0007669"/>
    <property type="project" value="UniProtKB-ARBA"/>
</dbReference>
<dbReference type="CDD" id="cd00165">
    <property type="entry name" value="S4"/>
    <property type="match status" value="1"/>
</dbReference>
<name>A0A0M4JRX9_9MOLU</name>
<evidence type="ECO:0000256" key="2">
    <source>
        <dbReference type="ARBA" id="ARBA00010876"/>
    </source>
</evidence>
<proteinExistence type="inferred from homology"/>
<feature type="domain" description="RNA-binding S4" evidence="7">
    <location>
        <begin position="13"/>
        <end position="74"/>
    </location>
</feature>
<evidence type="ECO:0000256" key="5">
    <source>
        <dbReference type="ARBA" id="ARBA00033164"/>
    </source>
</evidence>
<reference evidence="8 9" key="1">
    <citation type="journal article" date="2015" name="Genome Announc.">
        <title>Complete Genome Sequence of Spiroplasma cantharicola CC-1T (DSM 21588), a Bacterium Isolated from Soldier Beetle (Cantharis carolinus).</title>
        <authorList>
            <person name="Lo W.S."/>
            <person name="Liu P.Y."/>
            <person name="Kuo C.H."/>
        </authorList>
    </citation>
    <scope>NUCLEOTIDE SEQUENCE [LARGE SCALE GENOMIC DNA]</scope>
    <source>
        <strain evidence="8 9">CC-1</strain>
    </source>
</reference>
<dbReference type="InterPro" id="IPR006145">
    <property type="entry name" value="PsdUridine_synth_RsuA/RluA"/>
</dbReference>
<dbReference type="Gene3D" id="3.30.2350.10">
    <property type="entry name" value="Pseudouridine synthase"/>
    <property type="match status" value="1"/>
</dbReference>
<evidence type="ECO:0000256" key="1">
    <source>
        <dbReference type="ARBA" id="ARBA00000073"/>
    </source>
</evidence>
<evidence type="ECO:0000256" key="4">
    <source>
        <dbReference type="ARBA" id="ARBA00031870"/>
    </source>
</evidence>
<dbReference type="CDD" id="cd02869">
    <property type="entry name" value="PseudoU_synth_RluA_like"/>
    <property type="match status" value="1"/>
</dbReference>
<evidence type="ECO:0000313" key="9">
    <source>
        <dbReference type="Proteomes" id="UP000063919"/>
    </source>
</evidence>
<dbReference type="AlphaFoldDB" id="A0A0M4JRX9"/>
<comment type="catalytic activity">
    <reaction evidence="1">
        <text>a uridine in RNA = a pseudouridine in RNA</text>
        <dbReference type="Rhea" id="RHEA:48348"/>
        <dbReference type="Rhea" id="RHEA-COMP:12068"/>
        <dbReference type="Rhea" id="RHEA-COMP:12069"/>
        <dbReference type="ChEBI" id="CHEBI:65314"/>
        <dbReference type="ChEBI" id="CHEBI:65315"/>
    </reaction>
</comment>
<dbReference type="KEGG" id="scj:SCANT_v1c01110"/>
<gene>
    <name evidence="8" type="primary">rluC</name>
    <name evidence="8" type="ORF">SCANT_v1c01110</name>
</gene>
<dbReference type="PROSITE" id="PS50889">
    <property type="entry name" value="S4"/>
    <property type="match status" value="1"/>
</dbReference>
<keyword evidence="9" id="KW-1185">Reference proteome</keyword>
<dbReference type="Proteomes" id="UP000063919">
    <property type="component" value="Chromosome"/>
</dbReference>
<dbReference type="Pfam" id="PF00849">
    <property type="entry name" value="PseudoU_synth_2"/>
    <property type="match status" value="1"/>
</dbReference>
<comment type="similarity">
    <text evidence="2">Belongs to the pseudouridine synthase RluA family.</text>
</comment>
<keyword evidence="6" id="KW-0694">RNA-binding</keyword>
<dbReference type="RefSeq" id="WP_053945798.1">
    <property type="nucleotide sequence ID" value="NZ_CP012622.1"/>
</dbReference>
<dbReference type="STRING" id="362837.SCANT_v1c01110"/>
<dbReference type="GO" id="GO:0000455">
    <property type="term" value="P:enzyme-directed rRNA pseudouridine synthesis"/>
    <property type="evidence" value="ECO:0007669"/>
    <property type="project" value="UniProtKB-ARBA"/>
</dbReference>
<dbReference type="PANTHER" id="PTHR21600:SF83">
    <property type="entry name" value="PSEUDOURIDYLATE SYNTHASE RPUSD4, MITOCHONDRIAL"/>
    <property type="match status" value="1"/>
</dbReference>
<dbReference type="InterPro" id="IPR002942">
    <property type="entry name" value="S4_RNA-bd"/>
</dbReference>
<protein>
    <recommendedName>
        <fullName evidence="4">RNA pseudouridylate synthase</fullName>
    </recommendedName>
    <alternativeName>
        <fullName evidence="5">RNA-uridine isomerase</fullName>
    </alternativeName>
</protein>
<organism evidence="8 9">
    <name type="scientific">Spiroplasma cantharicola</name>
    <dbReference type="NCBI Taxonomy" id="362837"/>
    <lineage>
        <taxon>Bacteria</taxon>
        <taxon>Bacillati</taxon>
        <taxon>Mycoplasmatota</taxon>
        <taxon>Mollicutes</taxon>
        <taxon>Entomoplasmatales</taxon>
        <taxon>Spiroplasmataceae</taxon>
        <taxon>Spiroplasma</taxon>
    </lineage>
</organism>
<dbReference type="PATRIC" id="fig|362837.3.peg.111"/>
<dbReference type="GO" id="GO:0003723">
    <property type="term" value="F:RNA binding"/>
    <property type="evidence" value="ECO:0007669"/>
    <property type="project" value="UniProtKB-KW"/>
</dbReference>
<sequence>MTIIKVNQNDVDQTIFNFIKKNFKSTNLSIIYKWFRKGKIKVNDIKVKDTKQKIKLNDEVKIYDSSETEKRDQFIEIDFSDLEIIYEDENIVIVDKQPNLEVHSPININLDQKVKSYLKDKKEYNPDLENSFVISHVHRIDKLTKGLVIYAKNKITLDILLNELNNKTKIKKLYLARTENNNLETGKISGYIKYDNDNQKAKFRIEKFNNAKKVEQINKIIDEQNNIYEIQILTGRKHQIRAVCNFYKSPICKDFRYGGKRSHLREIDLIAYKIIFNNFDGHLEYLNGKEYKSKYNF</sequence>
<dbReference type="EMBL" id="CP012622">
    <property type="protein sequence ID" value="ALD66021.1"/>
    <property type="molecule type" value="Genomic_DNA"/>
</dbReference>
<dbReference type="OrthoDB" id="9807829at2"/>
<dbReference type="SUPFAM" id="SSF55120">
    <property type="entry name" value="Pseudouridine synthase"/>
    <property type="match status" value="1"/>
</dbReference>
<evidence type="ECO:0000256" key="6">
    <source>
        <dbReference type="PROSITE-ProRule" id="PRU00182"/>
    </source>
</evidence>
<dbReference type="InterPro" id="IPR050188">
    <property type="entry name" value="RluA_PseudoU_synthase"/>
</dbReference>
<keyword evidence="3" id="KW-0413">Isomerase</keyword>
<evidence type="ECO:0000313" key="8">
    <source>
        <dbReference type="EMBL" id="ALD66021.1"/>
    </source>
</evidence>
<dbReference type="PANTHER" id="PTHR21600">
    <property type="entry name" value="MITOCHONDRIAL RNA PSEUDOURIDINE SYNTHASE"/>
    <property type="match status" value="1"/>
</dbReference>
<evidence type="ECO:0000259" key="7">
    <source>
        <dbReference type="SMART" id="SM00363"/>
    </source>
</evidence>
<evidence type="ECO:0000256" key="3">
    <source>
        <dbReference type="ARBA" id="ARBA00023235"/>
    </source>
</evidence>
<dbReference type="SMART" id="SM00363">
    <property type="entry name" value="S4"/>
    <property type="match status" value="1"/>
</dbReference>
<accession>A0A0M4JRX9</accession>
<dbReference type="InterPro" id="IPR020103">
    <property type="entry name" value="PsdUridine_synth_cat_dom_sf"/>
</dbReference>